<evidence type="ECO:0000256" key="1">
    <source>
        <dbReference type="SAM" id="MobiDB-lite"/>
    </source>
</evidence>
<evidence type="ECO:0000256" key="2">
    <source>
        <dbReference type="SAM" id="SignalP"/>
    </source>
</evidence>
<proteinExistence type="predicted"/>
<feature type="compositionally biased region" description="Gly residues" evidence="1">
    <location>
        <begin position="235"/>
        <end position="246"/>
    </location>
</feature>
<feature type="compositionally biased region" description="Low complexity" evidence="1">
    <location>
        <begin position="265"/>
        <end position="278"/>
    </location>
</feature>
<sequence length="515" mass="52338">MMSLRTTALLASLLVCHGFGDSQAQFTKGGSNGVRRSLRGGFGYSENAGNGQHGGSRTWITGLGDGSNAGGDVGVGSGSGGGSGLGGGSGYGAGSNGYFQGAPAGFWRIWRYPSYTWSWETGQSGGNQGRSGWWVENVRRPGSGYTWGSQGGRGSSRGSWGAQGQGNSGGQGGYGRPWGEQVLNNDQVGWIGQNTGGQFGGEEDSGVQWGFGGEPGEQGGSVGLGRFDSPWIGASGSGETGQGGNGDRSVQDQIVGYGGRGGEQWGQRGQSSWQGSQSDLTGGPLGFSAVSDEGGQGGGLSGNNVRVINIYGPSGEQGSQGGSYPGIGAGQNNLLSGLGSLNGQGGRGGLLAGTFSSGDQEIGGFGGSGGFGQRPFPCQRNPISQERLRHLHRIYQDKGLGMSFIQFLQQLGIPAVRFGGPAQYGSTIWYWPPETRYYWTLGPQIWTWGSQSGLGNRNGFGAGSGVGMGGMYGGGSGHGSSGGSARGAGGPFNARSGGGWGSTGVENGWEQHVTY</sequence>
<feature type="region of interest" description="Disordered" evidence="1">
    <location>
        <begin position="476"/>
        <end position="507"/>
    </location>
</feature>
<accession>A0A6M2E7A1</accession>
<feature type="compositionally biased region" description="Gly residues" evidence="1">
    <location>
        <begin position="476"/>
        <end position="502"/>
    </location>
</feature>
<feature type="compositionally biased region" description="Gly residues" evidence="1">
    <location>
        <begin position="149"/>
        <end position="176"/>
    </location>
</feature>
<evidence type="ECO:0000313" key="3">
    <source>
        <dbReference type="EMBL" id="NOV53750.1"/>
    </source>
</evidence>
<dbReference type="AlphaFoldDB" id="A0A6M2E7A1"/>
<dbReference type="EMBL" id="GIDH01001807">
    <property type="protein sequence ID" value="NOV53750.1"/>
    <property type="molecule type" value="Transcribed_RNA"/>
</dbReference>
<feature type="signal peptide" evidence="2">
    <location>
        <begin position="1"/>
        <end position="24"/>
    </location>
</feature>
<reference evidence="3" key="1">
    <citation type="submission" date="2019-12" db="EMBL/GenBank/DDBJ databases">
        <title>The sialotranscriptome of the gopher-tortoise tick, Amblyomma tuberculatum.</title>
        <authorList>
            <person name="Karim S."/>
            <person name="Andersen J."/>
            <person name="Kumar D."/>
            <person name="Adamson S."/>
            <person name="Ennen J."/>
            <person name="Qualis C.P."/>
            <person name="Ribeiro J.M.C."/>
        </authorList>
    </citation>
    <scope>NUCLEOTIDE SEQUENCE</scope>
    <source>
        <strain evidence="3">Removed</strain>
        <tissue evidence="3">Salivary glands</tissue>
    </source>
</reference>
<feature type="chain" id="PRO_5026656823" evidence="2">
    <location>
        <begin position="25"/>
        <end position="515"/>
    </location>
</feature>
<feature type="region of interest" description="Disordered" evidence="1">
    <location>
        <begin position="144"/>
        <end position="283"/>
    </location>
</feature>
<feature type="compositionally biased region" description="Gly residues" evidence="1">
    <location>
        <begin position="209"/>
        <end position="223"/>
    </location>
</feature>
<name>A0A6M2E7A1_9ACAR</name>
<keyword evidence="2" id="KW-0732">Signal</keyword>
<organism evidence="3">
    <name type="scientific">Amblyomma tuberculatum</name>
    <dbReference type="NCBI Taxonomy" id="48802"/>
    <lineage>
        <taxon>Eukaryota</taxon>
        <taxon>Metazoa</taxon>
        <taxon>Ecdysozoa</taxon>
        <taxon>Arthropoda</taxon>
        <taxon>Chelicerata</taxon>
        <taxon>Arachnida</taxon>
        <taxon>Acari</taxon>
        <taxon>Parasitiformes</taxon>
        <taxon>Ixodida</taxon>
        <taxon>Ixodoidea</taxon>
        <taxon>Ixodidae</taxon>
        <taxon>Amblyomminae</taxon>
        <taxon>Amblyomma</taxon>
    </lineage>
</organism>
<protein>
    <submittedName>
        <fullName evidence="3">Putative glycine-rich cell wall structural protein 1.8</fullName>
    </submittedName>
</protein>